<gene>
    <name evidence="2" type="ordered locus">MXAN_2332</name>
</gene>
<name>Q1D9X1_MYXXD</name>
<dbReference type="AlphaFoldDB" id="Q1D9X1"/>
<dbReference type="EMBL" id="CP000113">
    <property type="protein sequence ID" value="ABF90036.1"/>
    <property type="molecule type" value="Genomic_DNA"/>
</dbReference>
<dbReference type="KEGG" id="mxa:MXAN_2332"/>
<dbReference type="HOGENOM" id="CLU_080704_0_0_7"/>
<sequence length="290" mass="31610">MATPLRKHFWLVTTTFIALAMLLLASTTNLLVEFAFTPRISNMLRDEQASPAEATSRPRAALEGKRLAKLTGLTLDKSPEQTPPSGGGTAMNTSLRLKLLGTLVAHDSQWSLASVEDLDAKRIRSVMTGDDLQGARVVSIERERITFLMDGQEEFIRADRHGGVSHAPFLANAAPAHTGVRAVGAHTYEVSRRAVEDALANMDGLLTQARVVPAFRDGKPQGFKVFSIKKGSLYEQLGIQSGDVLRRINGVSLDAPDRALEAFMLLRGASHLELDIERGGSPVRKVYDVR</sequence>
<evidence type="ECO:0000256" key="1">
    <source>
        <dbReference type="SAM" id="MobiDB-lite"/>
    </source>
</evidence>
<dbReference type="Gene3D" id="2.30.30.830">
    <property type="match status" value="1"/>
</dbReference>
<dbReference type="Proteomes" id="UP000002402">
    <property type="component" value="Chromosome"/>
</dbReference>
<dbReference type="NCBIfam" id="NF041515">
    <property type="entry name" value="GspC_delta"/>
    <property type="match status" value="1"/>
</dbReference>
<dbReference type="InterPro" id="IPR036034">
    <property type="entry name" value="PDZ_sf"/>
</dbReference>
<dbReference type="Gene3D" id="2.30.42.10">
    <property type="match status" value="1"/>
</dbReference>
<dbReference type="EnsemblBacteria" id="ABF90036">
    <property type="protein sequence ID" value="ABF90036"/>
    <property type="gene ID" value="MXAN_2332"/>
</dbReference>
<dbReference type="STRING" id="246197.MXAN_2332"/>
<accession>Q1D9X1</accession>
<dbReference type="eggNOG" id="COG3031">
    <property type="taxonomic scope" value="Bacteria"/>
</dbReference>
<keyword evidence="3" id="KW-1185">Reference proteome</keyword>
<evidence type="ECO:0000313" key="3">
    <source>
        <dbReference type="Proteomes" id="UP000002402"/>
    </source>
</evidence>
<organism evidence="2 3">
    <name type="scientific">Myxococcus xanthus (strain DK1622)</name>
    <dbReference type="NCBI Taxonomy" id="246197"/>
    <lineage>
        <taxon>Bacteria</taxon>
        <taxon>Pseudomonadati</taxon>
        <taxon>Myxococcota</taxon>
        <taxon>Myxococcia</taxon>
        <taxon>Myxococcales</taxon>
        <taxon>Cystobacterineae</taxon>
        <taxon>Myxococcaceae</taxon>
        <taxon>Myxococcus</taxon>
    </lineage>
</organism>
<dbReference type="GeneID" id="41359718"/>
<dbReference type="SUPFAM" id="SSF50156">
    <property type="entry name" value="PDZ domain-like"/>
    <property type="match status" value="1"/>
</dbReference>
<reference evidence="2 3" key="1">
    <citation type="journal article" date="2006" name="Proc. Natl. Acad. Sci. U.S.A.">
        <title>Evolution of sensory complexity recorded in a myxobacterial genome.</title>
        <authorList>
            <person name="Goldman B.S."/>
            <person name="Nierman W.C."/>
            <person name="Kaiser D."/>
            <person name="Slater S.C."/>
            <person name="Durkin A.S."/>
            <person name="Eisen J.A."/>
            <person name="Ronning C.M."/>
            <person name="Barbazuk W.B."/>
            <person name="Blanchard M."/>
            <person name="Field C."/>
            <person name="Halling C."/>
            <person name="Hinkle G."/>
            <person name="Iartchuk O."/>
            <person name="Kim H.S."/>
            <person name="Mackenzie C."/>
            <person name="Madupu R."/>
            <person name="Miller N."/>
            <person name="Shvartsbeyn A."/>
            <person name="Sullivan S.A."/>
            <person name="Vaudin M."/>
            <person name="Wiegand R."/>
            <person name="Kaplan H.B."/>
        </authorList>
    </citation>
    <scope>NUCLEOTIDE SEQUENCE [LARGE SCALE GENOMIC DNA]</scope>
    <source>
        <strain evidence="3">DK1622</strain>
    </source>
</reference>
<proteinExistence type="predicted"/>
<dbReference type="RefSeq" id="WP_011552407.1">
    <property type="nucleotide sequence ID" value="NC_008095.1"/>
</dbReference>
<feature type="region of interest" description="Disordered" evidence="1">
    <location>
        <begin position="72"/>
        <end position="91"/>
    </location>
</feature>
<protein>
    <recommendedName>
        <fullName evidence="4">General secretion pathway protein GspC</fullName>
    </recommendedName>
</protein>
<evidence type="ECO:0000313" key="2">
    <source>
        <dbReference type="EMBL" id="ABF90036.1"/>
    </source>
</evidence>
<dbReference type="OrthoDB" id="341285at2"/>
<evidence type="ECO:0008006" key="4">
    <source>
        <dbReference type="Google" id="ProtNLM"/>
    </source>
</evidence>